<evidence type="ECO:0008006" key="3">
    <source>
        <dbReference type="Google" id="ProtNLM"/>
    </source>
</evidence>
<dbReference type="EMBL" id="JARQWQ010000003">
    <property type="protein sequence ID" value="KAK2572657.1"/>
    <property type="molecule type" value="Genomic_DNA"/>
</dbReference>
<reference evidence="1" key="2">
    <citation type="journal article" date="2023" name="Science">
        <title>Genomic signatures of disease resistance in endangered staghorn corals.</title>
        <authorList>
            <person name="Vollmer S.V."/>
            <person name="Selwyn J.D."/>
            <person name="Despard B.A."/>
            <person name="Roesel C.L."/>
        </authorList>
    </citation>
    <scope>NUCLEOTIDE SEQUENCE</scope>
    <source>
        <strain evidence="1">K2</strain>
    </source>
</reference>
<reference evidence="1" key="1">
    <citation type="journal article" date="2023" name="G3 (Bethesda)">
        <title>Whole genome assembly and annotation of the endangered Caribbean coral Acropora cervicornis.</title>
        <authorList>
            <person name="Selwyn J.D."/>
            <person name="Vollmer S.V."/>
        </authorList>
    </citation>
    <scope>NUCLEOTIDE SEQUENCE</scope>
    <source>
        <strain evidence="1">K2</strain>
    </source>
</reference>
<dbReference type="Proteomes" id="UP001249851">
    <property type="component" value="Unassembled WGS sequence"/>
</dbReference>
<keyword evidence="2" id="KW-1185">Reference proteome</keyword>
<dbReference type="PANTHER" id="PTHR33332">
    <property type="entry name" value="REVERSE TRANSCRIPTASE DOMAIN-CONTAINING PROTEIN"/>
    <property type="match status" value="1"/>
</dbReference>
<accession>A0AAD9VG34</accession>
<evidence type="ECO:0000313" key="2">
    <source>
        <dbReference type="Proteomes" id="UP001249851"/>
    </source>
</evidence>
<name>A0AAD9VG34_ACRCE</name>
<sequence length="151" mass="17075">MVGFTAGRSCVTQLVEVLDIIGSHLDNGCQINTVYLDMSKAFDRVSHQKLINKLRQNGFGGNIFQSKKCKIMHTTRKRKRPESAYHLGGSPLVCTKTEKDLGVCISDNLSWSKQVSEACSRANRPLGFVRRNSRTIRNARIRQTYIHTCFI</sequence>
<evidence type="ECO:0000313" key="1">
    <source>
        <dbReference type="EMBL" id="KAK2572657.1"/>
    </source>
</evidence>
<gene>
    <name evidence="1" type="ORF">P5673_001632</name>
</gene>
<comment type="caution">
    <text evidence="1">The sequence shown here is derived from an EMBL/GenBank/DDBJ whole genome shotgun (WGS) entry which is preliminary data.</text>
</comment>
<dbReference type="AlphaFoldDB" id="A0AAD9VG34"/>
<proteinExistence type="predicted"/>
<protein>
    <recommendedName>
        <fullName evidence="3">Reverse transcriptase domain-containing protein</fullName>
    </recommendedName>
</protein>
<organism evidence="1 2">
    <name type="scientific">Acropora cervicornis</name>
    <name type="common">Staghorn coral</name>
    <dbReference type="NCBI Taxonomy" id="6130"/>
    <lineage>
        <taxon>Eukaryota</taxon>
        <taxon>Metazoa</taxon>
        <taxon>Cnidaria</taxon>
        <taxon>Anthozoa</taxon>
        <taxon>Hexacorallia</taxon>
        <taxon>Scleractinia</taxon>
        <taxon>Astrocoeniina</taxon>
        <taxon>Acroporidae</taxon>
        <taxon>Acropora</taxon>
    </lineage>
</organism>